<name>A0A841RIA8_9BACI</name>
<protein>
    <submittedName>
        <fullName evidence="1">Uncharacterized protein</fullName>
    </submittedName>
</protein>
<comment type="caution">
    <text evidence="1">The sequence shown here is derived from an EMBL/GenBank/DDBJ whole genome shotgun (WGS) entry which is preliminary data.</text>
</comment>
<keyword evidence="2" id="KW-1185">Reference proteome</keyword>
<dbReference type="RefSeq" id="WP_184245571.1">
    <property type="nucleotide sequence ID" value="NZ_BAAACU010000058.1"/>
</dbReference>
<proteinExistence type="predicted"/>
<gene>
    <name evidence="1" type="ORF">GGQ92_001184</name>
</gene>
<dbReference type="AlphaFoldDB" id="A0A841RIA8"/>
<reference evidence="1 2" key="1">
    <citation type="submission" date="2020-08" db="EMBL/GenBank/DDBJ databases">
        <title>Genomic Encyclopedia of Type Strains, Phase IV (KMG-IV): sequencing the most valuable type-strain genomes for metagenomic binning, comparative biology and taxonomic classification.</title>
        <authorList>
            <person name="Goeker M."/>
        </authorList>
    </citation>
    <scope>NUCLEOTIDE SEQUENCE [LARGE SCALE GENOMIC DNA]</scope>
    <source>
        <strain evidence="1 2">DSM 11805</strain>
    </source>
</reference>
<dbReference type="Proteomes" id="UP000572212">
    <property type="component" value="Unassembled WGS sequence"/>
</dbReference>
<sequence length="241" mass="27755">MTNHNKQPISSQIPGEDRIKIGAIAEATNEKLKKSKIRGTRGTKNKVNKADVEAIIKNWPLLSKEVTKTMMEFYGEPNTATETQITWYYNGPWKRTTVYKDGYPHDFPEPHTDMLEQVINYHVPAEKIGELAMLEGSLFVDRTKGEVIVHCDNEGANTISMNVMHDIVQGKRTPEEARQKIKEQITKFLNNEPAPYAEQLLFELPEEEQWDKDNPVVDDKELLQKIKDKKQSMNMENEKLV</sequence>
<dbReference type="EMBL" id="JACHON010000003">
    <property type="protein sequence ID" value="MBB6512401.1"/>
    <property type="molecule type" value="Genomic_DNA"/>
</dbReference>
<accession>A0A841RIA8</accession>
<evidence type="ECO:0000313" key="1">
    <source>
        <dbReference type="EMBL" id="MBB6512401.1"/>
    </source>
</evidence>
<organism evidence="1 2">
    <name type="scientific">Gracilibacillus halotolerans</name>
    <dbReference type="NCBI Taxonomy" id="74386"/>
    <lineage>
        <taxon>Bacteria</taxon>
        <taxon>Bacillati</taxon>
        <taxon>Bacillota</taxon>
        <taxon>Bacilli</taxon>
        <taxon>Bacillales</taxon>
        <taxon>Bacillaceae</taxon>
        <taxon>Gracilibacillus</taxon>
    </lineage>
</organism>
<evidence type="ECO:0000313" key="2">
    <source>
        <dbReference type="Proteomes" id="UP000572212"/>
    </source>
</evidence>